<sequence length="109" mass="12140">MRYTGEPGVSNVLHCYKGQVFVGRDGALEVWSRVHEKEGSREFGEVEGGRAITEDMYRRNYVDKVEDSAKGIIRKIEGGGNRLFVSREDVEGIEVWESSNLSDAVAVSS</sequence>
<name>A0AAV0KTY5_9ROSI</name>
<evidence type="ECO:0000313" key="1">
    <source>
        <dbReference type="EMBL" id="CAI0424318.1"/>
    </source>
</evidence>
<dbReference type="AlphaFoldDB" id="A0AAV0KTY5"/>
<accession>A0AAV0KTY5</accession>
<comment type="caution">
    <text evidence="1">The sequence shown here is derived from an EMBL/GenBank/DDBJ whole genome shotgun (WGS) entry which is preliminary data.</text>
</comment>
<organism evidence="1 2">
    <name type="scientific">Linum tenue</name>
    <dbReference type="NCBI Taxonomy" id="586396"/>
    <lineage>
        <taxon>Eukaryota</taxon>
        <taxon>Viridiplantae</taxon>
        <taxon>Streptophyta</taxon>
        <taxon>Embryophyta</taxon>
        <taxon>Tracheophyta</taxon>
        <taxon>Spermatophyta</taxon>
        <taxon>Magnoliopsida</taxon>
        <taxon>eudicotyledons</taxon>
        <taxon>Gunneridae</taxon>
        <taxon>Pentapetalae</taxon>
        <taxon>rosids</taxon>
        <taxon>fabids</taxon>
        <taxon>Malpighiales</taxon>
        <taxon>Linaceae</taxon>
        <taxon>Linum</taxon>
    </lineage>
</organism>
<dbReference type="EMBL" id="CAMGYJ010000005">
    <property type="protein sequence ID" value="CAI0424318.1"/>
    <property type="molecule type" value="Genomic_DNA"/>
</dbReference>
<proteinExistence type="predicted"/>
<keyword evidence="2" id="KW-1185">Reference proteome</keyword>
<evidence type="ECO:0000313" key="2">
    <source>
        <dbReference type="Proteomes" id="UP001154282"/>
    </source>
</evidence>
<dbReference type="Proteomes" id="UP001154282">
    <property type="component" value="Unassembled WGS sequence"/>
</dbReference>
<gene>
    <name evidence="1" type="ORF">LITE_LOCUS19899</name>
</gene>
<protein>
    <submittedName>
        <fullName evidence="1">Uncharacterized protein</fullName>
    </submittedName>
</protein>
<reference evidence="1" key="1">
    <citation type="submission" date="2022-08" db="EMBL/GenBank/DDBJ databases">
        <authorList>
            <person name="Gutierrez-Valencia J."/>
        </authorList>
    </citation>
    <scope>NUCLEOTIDE SEQUENCE</scope>
</reference>